<dbReference type="Proteomes" id="UP001595701">
    <property type="component" value="Unassembled WGS sequence"/>
</dbReference>
<accession>A0ABV7SIL4</accession>
<evidence type="ECO:0000313" key="2">
    <source>
        <dbReference type="Proteomes" id="UP001595701"/>
    </source>
</evidence>
<comment type="caution">
    <text evidence="1">The sequence shown here is derived from an EMBL/GenBank/DDBJ whole genome shotgun (WGS) entry which is preliminary data.</text>
</comment>
<organism evidence="1 2">
    <name type="scientific">Streptomyces yaanensis</name>
    <dbReference type="NCBI Taxonomy" id="1142239"/>
    <lineage>
        <taxon>Bacteria</taxon>
        <taxon>Bacillati</taxon>
        <taxon>Actinomycetota</taxon>
        <taxon>Actinomycetes</taxon>
        <taxon>Kitasatosporales</taxon>
        <taxon>Streptomycetaceae</taxon>
        <taxon>Streptomyces</taxon>
    </lineage>
</organism>
<keyword evidence="2" id="KW-1185">Reference proteome</keyword>
<protein>
    <submittedName>
        <fullName evidence="1">Uncharacterized protein</fullName>
    </submittedName>
</protein>
<dbReference type="EMBL" id="JBHRWR010000017">
    <property type="protein sequence ID" value="MFC3576783.1"/>
    <property type="molecule type" value="Genomic_DNA"/>
</dbReference>
<reference evidence="2" key="1">
    <citation type="journal article" date="2019" name="Int. J. Syst. Evol. Microbiol.">
        <title>The Global Catalogue of Microorganisms (GCM) 10K type strain sequencing project: providing services to taxonomists for standard genome sequencing and annotation.</title>
        <authorList>
            <consortium name="The Broad Institute Genomics Platform"/>
            <consortium name="The Broad Institute Genome Sequencing Center for Infectious Disease"/>
            <person name="Wu L."/>
            <person name="Ma J."/>
        </authorList>
    </citation>
    <scope>NUCLEOTIDE SEQUENCE [LARGE SCALE GENOMIC DNA]</scope>
    <source>
        <strain evidence="2">CGMCC 4.7035</strain>
    </source>
</reference>
<gene>
    <name evidence="1" type="ORF">ACFOZ0_26570</name>
</gene>
<dbReference type="RefSeq" id="WP_310776577.1">
    <property type="nucleotide sequence ID" value="NZ_JBHRWR010000017.1"/>
</dbReference>
<evidence type="ECO:0000313" key="1">
    <source>
        <dbReference type="EMBL" id="MFC3576783.1"/>
    </source>
</evidence>
<name>A0ABV7SIL4_9ACTN</name>
<sequence length="226" mass="25063">MSNSELFRLLEPLPDAETALARARALLHSHGHPEHSDPWVKQVMVTTAEQLDHVVTALPRAHLIVGGDDPSVRAVLKADLDKQGIGYRVVEDGHRLLLEVDMRPELCRLWPFPHDVRLSLGLVPPFGHEDMEDEDDSTEAEVDAMVAVLGPLVLDVQWESSLRGFPDAKLCGVQLCLNAEWTTYAEPRLGAFNVYLSIGTRSANRAVMDQWLRNSGLPLGDPLPGW</sequence>
<proteinExistence type="predicted"/>